<keyword evidence="22" id="KW-1185">Reference proteome</keyword>
<comment type="cofactor">
    <cofactor evidence="1 18">
        <name>Mg(2+)</name>
        <dbReference type="ChEBI" id="CHEBI:18420"/>
    </cofactor>
</comment>
<dbReference type="AlphaFoldDB" id="A0A0A8E4H5"/>
<keyword evidence="5 18" id="KW-0479">Metal-binding</keyword>
<evidence type="ECO:0000256" key="18">
    <source>
        <dbReference type="PIRSR" id="PIRSR603561-2"/>
    </source>
</evidence>
<dbReference type="GO" id="GO:0044715">
    <property type="term" value="F:8-oxo-dGDP phosphatase activity"/>
    <property type="evidence" value="ECO:0007669"/>
    <property type="project" value="TreeGrafter"/>
</dbReference>
<protein>
    <recommendedName>
        <fullName evidence="13">8-oxo-dGTP diphosphatase</fullName>
        <ecNumber evidence="12">3.6.1.55</ecNumber>
    </recommendedName>
    <alternativeName>
        <fullName evidence="16">7,8-dihydro-8-oxoguanine-triphosphatase</fullName>
    </alternativeName>
    <alternativeName>
        <fullName evidence="15">Mutator protein MutT</fullName>
    </alternativeName>
    <alternativeName>
        <fullName evidence="14">dGTP pyrophosphohydrolase</fullName>
    </alternativeName>
</protein>
<keyword evidence="9" id="KW-0234">DNA repair</keyword>
<dbReference type="InterPro" id="IPR003561">
    <property type="entry name" value="Mutator_MutT"/>
</dbReference>
<accession>A0A0A8E4H5</accession>
<keyword evidence="3" id="KW-0515">Mutator protein</keyword>
<evidence type="ECO:0000259" key="20">
    <source>
        <dbReference type="PROSITE" id="PS51462"/>
    </source>
</evidence>
<dbReference type="HOGENOM" id="CLU_037162_19_3_6"/>
<evidence type="ECO:0000313" key="21">
    <source>
        <dbReference type="EMBL" id="AJC49095.1"/>
    </source>
</evidence>
<evidence type="ECO:0000256" key="16">
    <source>
        <dbReference type="ARBA" id="ARBA00042798"/>
    </source>
</evidence>
<evidence type="ECO:0000256" key="5">
    <source>
        <dbReference type="ARBA" id="ARBA00022723"/>
    </source>
</evidence>
<dbReference type="InterPro" id="IPR015797">
    <property type="entry name" value="NUDIX_hydrolase-like_dom_sf"/>
</dbReference>
<dbReference type="PROSITE" id="PS00893">
    <property type="entry name" value="NUDIX_BOX"/>
    <property type="match status" value="1"/>
</dbReference>
<dbReference type="Proteomes" id="UP000031104">
    <property type="component" value="Chromosome"/>
</dbReference>
<evidence type="ECO:0000256" key="9">
    <source>
        <dbReference type="ARBA" id="ARBA00023204"/>
    </source>
</evidence>
<dbReference type="CDD" id="cd03425">
    <property type="entry name" value="NUDIX_MutT_NudA_like"/>
    <property type="match status" value="1"/>
</dbReference>
<keyword evidence="6" id="KW-0227">DNA damage</keyword>
<dbReference type="InterPro" id="IPR020476">
    <property type="entry name" value="Nudix_hydrolase"/>
</dbReference>
<comment type="similarity">
    <text evidence="2 19">Belongs to the Nudix hydrolase family.</text>
</comment>
<dbReference type="InterPro" id="IPR047127">
    <property type="entry name" value="MutT-like"/>
</dbReference>
<comment type="catalytic activity">
    <reaction evidence="11">
        <text>8-oxo-GTP + H2O = 8-oxo-GMP + diphosphate + H(+)</text>
        <dbReference type="Rhea" id="RHEA:67616"/>
        <dbReference type="ChEBI" id="CHEBI:15377"/>
        <dbReference type="ChEBI" id="CHEBI:15378"/>
        <dbReference type="ChEBI" id="CHEBI:33019"/>
        <dbReference type="ChEBI" id="CHEBI:143553"/>
        <dbReference type="ChEBI" id="CHEBI:145694"/>
    </reaction>
</comment>
<evidence type="ECO:0000256" key="7">
    <source>
        <dbReference type="ARBA" id="ARBA00022801"/>
    </source>
</evidence>
<feature type="binding site" evidence="18">
    <location>
        <position position="38"/>
    </location>
    <ligand>
        <name>Mg(2+)</name>
        <dbReference type="ChEBI" id="CHEBI:18420"/>
    </ligand>
</feature>
<evidence type="ECO:0000313" key="22">
    <source>
        <dbReference type="Proteomes" id="UP000031104"/>
    </source>
</evidence>
<evidence type="ECO:0000256" key="4">
    <source>
        <dbReference type="ARBA" id="ARBA00022705"/>
    </source>
</evidence>
<evidence type="ECO:0000256" key="19">
    <source>
        <dbReference type="RuleBase" id="RU003476"/>
    </source>
</evidence>
<evidence type="ECO:0000256" key="2">
    <source>
        <dbReference type="ARBA" id="ARBA00005582"/>
    </source>
</evidence>
<dbReference type="EC" id="3.6.1.55" evidence="12"/>
<evidence type="ECO:0000256" key="17">
    <source>
        <dbReference type="PIRSR" id="PIRSR603561-1"/>
    </source>
</evidence>
<proteinExistence type="inferred from homology"/>
<comment type="catalytic activity">
    <reaction evidence="10">
        <text>8-oxo-dGTP + H2O = 8-oxo-dGMP + diphosphate + H(+)</text>
        <dbReference type="Rhea" id="RHEA:31575"/>
        <dbReference type="ChEBI" id="CHEBI:15377"/>
        <dbReference type="ChEBI" id="CHEBI:15378"/>
        <dbReference type="ChEBI" id="CHEBI:33019"/>
        <dbReference type="ChEBI" id="CHEBI:63224"/>
        <dbReference type="ChEBI" id="CHEBI:77896"/>
        <dbReference type="EC" id="3.6.1.55"/>
    </reaction>
</comment>
<dbReference type="RefSeq" id="WP_039124841.1">
    <property type="nucleotide sequence ID" value="NZ_CP010427.1"/>
</dbReference>
<evidence type="ECO:0000256" key="3">
    <source>
        <dbReference type="ARBA" id="ARBA00022457"/>
    </source>
</evidence>
<dbReference type="InterPro" id="IPR000086">
    <property type="entry name" value="NUDIX_hydrolase_dom"/>
</dbReference>
<feature type="binding site" evidence="17">
    <location>
        <begin position="35"/>
        <end position="38"/>
    </location>
    <ligand>
        <name>8-oxo-dGTP</name>
        <dbReference type="ChEBI" id="CHEBI:77896"/>
    </ligand>
</feature>
<sequence length="134" mass="16015">MKKINAAVGIILDDKNSKVYITLRQKHQTYSDYWEFPGGKVEKNETFIECIKRELYEEIGIFAKSINSFFKKKYINRDNLEVSLEFFIINKFENKPYPKENQQLKLIKISELKKYNFLPASQEIIDKLQAIYEF</sequence>
<evidence type="ECO:0000256" key="14">
    <source>
        <dbReference type="ARBA" id="ARBA00041592"/>
    </source>
</evidence>
<dbReference type="EMBL" id="CP010427">
    <property type="protein sequence ID" value="AJC49095.1"/>
    <property type="molecule type" value="Genomic_DNA"/>
</dbReference>
<evidence type="ECO:0000256" key="10">
    <source>
        <dbReference type="ARBA" id="ARBA00035861"/>
    </source>
</evidence>
<keyword evidence="8 18" id="KW-0460">Magnesium</keyword>
<keyword evidence="7 19" id="KW-0378">Hydrolase</keyword>
<dbReference type="NCBIfam" id="TIGR00586">
    <property type="entry name" value="mutt"/>
    <property type="match status" value="1"/>
</dbReference>
<evidence type="ECO:0000256" key="15">
    <source>
        <dbReference type="ARBA" id="ARBA00041979"/>
    </source>
</evidence>
<dbReference type="STRING" id="594679.SD28_05330"/>
<dbReference type="Gene3D" id="3.90.79.10">
    <property type="entry name" value="Nucleoside Triphosphate Pyrophosphohydrolase"/>
    <property type="match status" value="1"/>
</dbReference>
<dbReference type="PANTHER" id="PTHR47707:SF1">
    <property type="entry name" value="NUDIX HYDROLASE FAMILY PROTEIN"/>
    <property type="match status" value="1"/>
</dbReference>
<evidence type="ECO:0000256" key="12">
    <source>
        <dbReference type="ARBA" id="ARBA00038905"/>
    </source>
</evidence>
<keyword evidence="4" id="KW-0235">DNA replication</keyword>
<dbReference type="GO" id="GO:0006260">
    <property type="term" value="P:DNA replication"/>
    <property type="evidence" value="ECO:0007669"/>
    <property type="project" value="UniProtKB-KW"/>
</dbReference>
<feature type="binding site" evidence="17">
    <location>
        <position position="24"/>
    </location>
    <ligand>
        <name>8-oxo-dGTP</name>
        <dbReference type="ChEBI" id="CHEBI:77896"/>
    </ligand>
</feature>
<evidence type="ECO:0000256" key="13">
    <source>
        <dbReference type="ARBA" id="ARBA00040794"/>
    </source>
</evidence>
<dbReference type="GO" id="GO:0035539">
    <property type="term" value="F:8-oxo-7,8-dihydrodeoxyguanosine triphosphate pyrophosphatase activity"/>
    <property type="evidence" value="ECO:0007669"/>
    <property type="project" value="UniProtKB-EC"/>
</dbReference>
<evidence type="ECO:0000256" key="6">
    <source>
        <dbReference type="ARBA" id="ARBA00022763"/>
    </source>
</evidence>
<dbReference type="KEGG" id="fgu:SD28_05330"/>
<feature type="binding site" evidence="18">
    <location>
        <position position="58"/>
    </location>
    <ligand>
        <name>Mg(2+)</name>
        <dbReference type="ChEBI" id="CHEBI:18420"/>
    </ligand>
</feature>
<organism evidence="21 22">
    <name type="scientific">Allofrancisella guangzhouensis</name>
    <dbReference type="NCBI Taxonomy" id="594679"/>
    <lineage>
        <taxon>Bacteria</taxon>
        <taxon>Pseudomonadati</taxon>
        <taxon>Pseudomonadota</taxon>
        <taxon>Gammaproteobacteria</taxon>
        <taxon>Thiotrichales</taxon>
        <taxon>Francisellaceae</taxon>
        <taxon>Allofrancisella</taxon>
    </lineage>
</organism>
<dbReference type="GO" id="GO:0044716">
    <property type="term" value="F:8-oxo-GDP phosphatase activity"/>
    <property type="evidence" value="ECO:0007669"/>
    <property type="project" value="TreeGrafter"/>
</dbReference>
<dbReference type="PRINTS" id="PR00502">
    <property type="entry name" value="NUDIXFAMILY"/>
</dbReference>
<dbReference type="PROSITE" id="PS51462">
    <property type="entry name" value="NUDIX"/>
    <property type="match status" value="1"/>
</dbReference>
<dbReference type="GO" id="GO:0006281">
    <property type="term" value="P:DNA repair"/>
    <property type="evidence" value="ECO:0007669"/>
    <property type="project" value="UniProtKB-KW"/>
</dbReference>
<evidence type="ECO:0000256" key="11">
    <source>
        <dbReference type="ARBA" id="ARBA00036904"/>
    </source>
</evidence>
<reference evidence="21 22" key="1">
    <citation type="submission" date="2014-12" db="EMBL/GenBank/DDBJ databases">
        <title>Complete genome sequence of Francisella guanzhouensis strain 08HL01032 isolated from air-conditioning system in China.</title>
        <authorList>
            <person name="Svensson D."/>
            <person name="Ohrman C."/>
            <person name="Backman S."/>
            <person name="Karlsson E."/>
            <person name="Nilsson E."/>
            <person name="Bystrom M."/>
            <person name="Larkeryd A."/>
            <person name="Stenberg P."/>
            <person name="Scholtz H.C."/>
            <person name="Forsman M."/>
            <person name="Sjodin A."/>
        </authorList>
    </citation>
    <scope>NUCLEOTIDE SEQUENCE [LARGE SCALE GENOMIC DNA]</scope>
    <source>
        <strain evidence="21 22">08HL01032</strain>
    </source>
</reference>
<dbReference type="GO" id="GO:0046872">
    <property type="term" value="F:metal ion binding"/>
    <property type="evidence" value="ECO:0007669"/>
    <property type="project" value="UniProtKB-KW"/>
</dbReference>
<name>A0A0A8E4H5_9GAMM</name>
<evidence type="ECO:0000256" key="1">
    <source>
        <dbReference type="ARBA" id="ARBA00001946"/>
    </source>
</evidence>
<dbReference type="OrthoDB" id="9810648at2"/>
<dbReference type="GO" id="GO:0008413">
    <property type="term" value="F:8-oxo-7,8-dihydroguanosine triphosphate pyrophosphatase activity"/>
    <property type="evidence" value="ECO:0007669"/>
    <property type="project" value="InterPro"/>
</dbReference>
<evidence type="ECO:0000256" key="8">
    <source>
        <dbReference type="ARBA" id="ARBA00022842"/>
    </source>
</evidence>
<dbReference type="PANTHER" id="PTHR47707">
    <property type="entry name" value="8-OXO-DGTP DIPHOSPHATASE"/>
    <property type="match status" value="1"/>
</dbReference>
<dbReference type="SUPFAM" id="SSF55811">
    <property type="entry name" value="Nudix"/>
    <property type="match status" value="1"/>
</dbReference>
<feature type="domain" description="Nudix hydrolase" evidence="20">
    <location>
        <begin position="3"/>
        <end position="132"/>
    </location>
</feature>
<dbReference type="Pfam" id="PF00293">
    <property type="entry name" value="NUDIX"/>
    <property type="match status" value="1"/>
</dbReference>
<gene>
    <name evidence="21" type="ORF">SD28_05330</name>
</gene>
<dbReference type="InterPro" id="IPR020084">
    <property type="entry name" value="NUDIX_hydrolase_CS"/>
</dbReference>